<feature type="binding site" evidence="6">
    <location>
        <position position="208"/>
    </location>
    <ligand>
        <name>S-adenosyl-L-methionine</name>
        <dbReference type="ChEBI" id="CHEBI:59789"/>
    </ligand>
</feature>
<feature type="binding site" evidence="6">
    <location>
        <position position="187"/>
    </location>
    <ligand>
        <name>S-adenosyl-L-methionine</name>
        <dbReference type="ChEBI" id="CHEBI:59789"/>
    </ligand>
</feature>
<accession>A0ABP0YK03</accession>
<evidence type="ECO:0000259" key="8">
    <source>
        <dbReference type="SMART" id="SM00650"/>
    </source>
</evidence>
<gene>
    <name evidence="9" type="ORF">CITCOLO1_LOCUS12765</name>
</gene>
<dbReference type="InterPro" id="IPR020596">
    <property type="entry name" value="rRNA_Ade_Mease_Trfase_CS"/>
</dbReference>
<feature type="binding site" evidence="6">
    <location>
        <position position="251"/>
    </location>
    <ligand>
        <name>S-adenosyl-L-methionine</name>
        <dbReference type="ChEBI" id="CHEBI:59789"/>
    </ligand>
</feature>
<dbReference type="SMART" id="SM00650">
    <property type="entry name" value="rADc"/>
    <property type="match status" value="1"/>
</dbReference>
<keyword evidence="4 6" id="KW-0949">S-adenosyl-L-methionine</keyword>
<feature type="binding site" evidence="6">
    <location>
        <position position="160"/>
    </location>
    <ligand>
        <name>S-adenosyl-L-methionine</name>
        <dbReference type="ChEBI" id="CHEBI:59789"/>
    </ligand>
</feature>
<keyword evidence="5 6" id="KW-0694">RNA-binding</keyword>
<proteinExistence type="inferred from homology"/>
<dbReference type="InterPro" id="IPR011530">
    <property type="entry name" value="rRNA_adenine_dimethylase"/>
</dbReference>
<reference evidence="9 10" key="1">
    <citation type="submission" date="2024-03" db="EMBL/GenBank/DDBJ databases">
        <authorList>
            <person name="Gkanogiannis A."/>
            <person name="Becerra Lopez-Lavalle L."/>
        </authorList>
    </citation>
    <scope>NUCLEOTIDE SEQUENCE [LARGE SCALE GENOMIC DNA]</scope>
</reference>
<dbReference type="PANTHER" id="PTHR11727">
    <property type="entry name" value="DIMETHYLADENOSINE TRANSFERASE"/>
    <property type="match status" value="1"/>
</dbReference>
<dbReference type="InterPro" id="IPR001737">
    <property type="entry name" value="KsgA/Erm"/>
</dbReference>
<evidence type="ECO:0000256" key="4">
    <source>
        <dbReference type="ARBA" id="ARBA00022691"/>
    </source>
</evidence>
<name>A0ABP0YK03_9ROSI</name>
<keyword evidence="3 6" id="KW-0808">Transferase</keyword>
<feature type="binding site" evidence="6">
    <location>
        <position position="236"/>
    </location>
    <ligand>
        <name>S-adenosyl-L-methionine</name>
        <dbReference type="ChEBI" id="CHEBI:59789"/>
    </ligand>
</feature>
<evidence type="ECO:0000313" key="9">
    <source>
        <dbReference type="EMBL" id="CAK9320709.1"/>
    </source>
</evidence>
<evidence type="ECO:0000256" key="7">
    <source>
        <dbReference type="RuleBase" id="RU362106"/>
    </source>
</evidence>
<comment type="similarity">
    <text evidence="6 7">Belongs to the class I-like SAM-binding methyltransferase superfamily. rRNA adenine N(6)-methyltransferase family.</text>
</comment>
<sequence length="450" mass="51450">MGHGGLKFEATYYIRTHEYHYRELGLLQDCGHSISAQLRGLPIGKCQFGPTITKRPLHCNLPIELKSLSPFFPINEAPKIYANLDVLLLLLRLVTTQMLRPPKDLCRFIYGLNHDQSLHCIRSASTYQHNLRNHGANENVRKKDENGEPRLYFYKSRGQHILTNQRILDSIVRKSAILPTDTVLEIGPGTGNLTLKLLEASQKVIAVEIDKRMLEVLQRRVAEHQFEERICVICQDALKCEFPRFDLVVANIPYGISSPLVSKLVYGTIPFRSATLLLQKEFARRLLADPGDSEYNRLAVNVKLVADVEHVMDVSKKDFVPCPKVDSSVVIIRPKKEVPEVNLEEWRAFTRTCFGKKNKTLGATFKQKRKLMDLMHSNSEEGFNSFKEMVIQVLKSGDFEDKRPVKLYNEELLHLLALFNQAGIYFHHGSELQDAERRALAHAYSSELEE</sequence>
<dbReference type="Pfam" id="PF00398">
    <property type="entry name" value="RrnaAD"/>
    <property type="match status" value="1"/>
</dbReference>
<keyword evidence="10" id="KW-1185">Reference proteome</keyword>
<protein>
    <recommendedName>
        <fullName evidence="7">rRNA adenine N(6)-methyltransferase</fullName>
        <ecNumber evidence="7">2.1.1.-</ecNumber>
    </recommendedName>
</protein>
<dbReference type="EMBL" id="OZ021738">
    <property type="protein sequence ID" value="CAK9320709.1"/>
    <property type="molecule type" value="Genomic_DNA"/>
</dbReference>
<evidence type="ECO:0000256" key="2">
    <source>
        <dbReference type="ARBA" id="ARBA00022603"/>
    </source>
</evidence>
<dbReference type="InterPro" id="IPR020598">
    <property type="entry name" value="rRNA_Ade_methylase_Trfase_N"/>
</dbReference>
<dbReference type="Gene3D" id="3.40.50.150">
    <property type="entry name" value="Vaccinia Virus protein VP39"/>
    <property type="match status" value="1"/>
</dbReference>
<dbReference type="SUPFAM" id="SSF53335">
    <property type="entry name" value="S-adenosyl-L-methionine-dependent methyltransferases"/>
    <property type="match status" value="1"/>
</dbReference>
<evidence type="ECO:0000256" key="6">
    <source>
        <dbReference type="PROSITE-ProRule" id="PRU01026"/>
    </source>
</evidence>
<dbReference type="NCBIfam" id="TIGR00755">
    <property type="entry name" value="ksgA"/>
    <property type="match status" value="1"/>
</dbReference>
<dbReference type="PROSITE" id="PS51689">
    <property type="entry name" value="SAM_RNA_A_N6_MT"/>
    <property type="match status" value="1"/>
</dbReference>
<evidence type="ECO:0000256" key="1">
    <source>
        <dbReference type="ARBA" id="ARBA00022552"/>
    </source>
</evidence>
<evidence type="ECO:0000313" key="10">
    <source>
        <dbReference type="Proteomes" id="UP001642487"/>
    </source>
</evidence>
<dbReference type="Gene3D" id="1.10.8.480">
    <property type="match status" value="1"/>
</dbReference>
<dbReference type="CDD" id="cd02440">
    <property type="entry name" value="AdoMet_MTases"/>
    <property type="match status" value="1"/>
</dbReference>
<keyword evidence="1 7" id="KW-0698">rRNA processing</keyword>
<dbReference type="PROSITE" id="PS01131">
    <property type="entry name" value="RRNA_A_DIMETH"/>
    <property type="match status" value="1"/>
</dbReference>
<evidence type="ECO:0000256" key="5">
    <source>
        <dbReference type="ARBA" id="ARBA00022884"/>
    </source>
</evidence>
<organism evidence="9 10">
    <name type="scientific">Citrullus colocynthis</name>
    <name type="common">colocynth</name>
    <dbReference type="NCBI Taxonomy" id="252529"/>
    <lineage>
        <taxon>Eukaryota</taxon>
        <taxon>Viridiplantae</taxon>
        <taxon>Streptophyta</taxon>
        <taxon>Embryophyta</taxon>
        <taxon>Tracheophyta</taxon>
        <taxon>Spermatophyta</taxon>
        <taxon>Magnoliopsida</taxon>
        <taxon>eudicotyledons</taxon>
        <taxon>Gunneridae</taxon>
        <taxon>Pentapetalae</taxon>
        <taxon>rosids</taxon>
        <taxon>fabids</taxon>
        <taxon>Cucurbitales</taxon>
        <taxon>Cucurbitaceae</taxon>
        <taxon>Benincaseae</taxon>
        <taxon>Citrullus</taxon>
    </lineage>
</organism>
<dbReference type="Proteomes" id="UP001642487">
    <property type="component" value="Chromosome 4"/>
</dbReference>
<dbReference type="PANTHER" id="PTHR11727:SF12">
    <property type="entry name" value="RIBOSOMAL RNA SMALL SUBUNIT METHYLTRANSFERASE, MITOCHONDRIAL"/>
    <property type="match status" value="1"/>
</dbReference>
<feature type="domain" description="Ribosomal RNA adenine methylase transferase N-terminal" evidence="8">
    <location>
        <begin position="167"/>
        <end position="336"/>
    </location>
</feature>
<dbReference type="EC" id="2.1.1.-" evidence="7"/>
<evidence type="ECO:0000256" key="3">
    <source>
        <dbReference type="ARBA" id="ARBA00022679"/>
    </source>
</evidence>
<dbReference type="InterPro" id="IPR029063">
    <property type="entry name" value="SAM-dependent_MTases_sf"/>
</dbReference>
<keyword evidence="2 6" id="KW-0489">Methyltransferase</keyword>
<feature type="binding site" evidence="6">
    <location>
        <position position="162"/>
    </location>
    <ligand>
        <name>S-adenosyl-L-methionine</name>
        <dbReference type="ChEBI" id="CHEBI:59789"/>
    </ligand>
</feature>